<gene>
    <name evidence="2" type="ORF">K0U00_49360</name>
</gene>
<keyword evidence="3" id="KW-1185">Reference proteome</keyword>
<dbReference type="InterPro" id="IPR013780">
    <property type="entry name" value="Glyco_hydro_b"/>
</dbReference>
<name>A0ABS7CM98_9BACL</name>
<comment type="caution">
    <text evidence="2">The sequence shown here is derived from an EMBL/GenBank/DDBJ whole genome shotgun (WGS) entry which is preliminary data.</text>
</comment>
<feature type="domain" description="Beta-galactosidase C-terminal" evidence="1">
    <location>
        <begin position="12"/>
        <end position="69"/>
    </location>
</feature>
<sequence>RCFQTNRIILGGVEVASRDKDGHSYLFVMNHNPNAVTVEFDQNYGVDLLTGQPASGPATVAGRGVMIIEASSLPHID</sequence>
<organism evidence="2 3">
    <name type="scientific">Paenibacillus sepulcri</name>
    <dbReference type="NCBI Taxonomy" id="359917"/>
    <lineage>
        <taxon>Bacteria</taxon>
        <taxon>Bacillati</taxon>
        <taxon>Bacillota</taxon>
        <taxon>Bacilli</taxon>
        <taxon>Bacillales</taxon>
        <taxon>Paenibacillaceae</taxon>
        <taxon>Paenibacillus</taxon>
    </lineage>
</organism>
<dbReference type="EMBL" id="JAHZIK010003566">
    <property type="protein sequence ID" value="MBW7462085.1"/>
    <property type="molecule type" value="Genomic_DNA"/>
</dbReference>
<dbReference type="Pfam" id="PF08533">
    <property type="entry name" value="Glyco_hydro_42C"/>
    <property type="match status" value="1"/>
</dbReference>
<evidence type="ECO:0000259" key="1">
    <source>
        <dbReference type="Pfam" id="PF08533"/>
    </source>
</evidence>
<reference evidence="2 3" key="1">
    <citation type="submission" date="2021-07" db="EMBL/GenBank/DDBJ databases">
        <title>Paenibacillus radiodurans sp. nov., isolated from the southeastern edge of Tengger Desert.</title>
        <authorList>
            <person name="Zhang G."/>
        </authorList>
    </citation>
    <scope>NUCLEOTIDE SEQUENCE [LARGE SCALE GENOMIC DNA]</scope>
    <source>
        <strain evidence="2 3">CCM 7311</strain>
    </source>
</reference>
<feature type="non-terminal residue" evidence="2">
    <location>
        <position position="1"/>
    </location>
</feature>
<accession>A0ABS7CM98</accession>
<dbReference type="Proteomes" id="UP001519887">
    <property type="component" value="Unassembled WGS sequence"/>
</dbReference>
<evidence type="ECO:0000313" key="2">
    <source>
        <dbReference type="EMBL" id="MBW7462085.1"/>
    </source>
</evidence>
<proteinExistence type="predicted"/>
<protein>
    <submittedName>
        <fullName evidence="2">Beta-galactosidase C-terminal domain</fullName>
    </submittedName>
</protein>
<dbReference type="InterPro" id="IPR013739">
    <property type="entry name" value="Beta_galactosidase_C"/>
</dbReference>
<dbReference type="Gene3D" id="2.60.40.1180">
    <property type="entry name" value="Golgi alpha-mannosidase II"/>
    <property type="match status" value="1"/>
</dbReference>
<evidence type="ECO:0000313" key="3">
    <source>
        <dbReference type="Proteomes" id="UP001519887"/>
    </source>
</evidence>